<name>A0A6H1P0M2_PRIMG</name>
<organism evidence="2 3">
    <name type="scientific">Priestia megaterium</name>
    <name type="common">Bacillus megaterium</name>
    <dbReference type="NCBI Taxonomy" id="1404"/>
    <lineage>
        <taxon>Bacteria</taxon>
        <taxon>Bacillati</taxon>
        <taxon>Bacillota</taxon>
        <taxon>Bacilli</taxon>
        <taxon>Bacillales</taxon>
        <taxon>Bacillaceae</taxon>
        <taxon>Priestia</taxon>
    </lineage>
</organism>
<dbReference type="GO" id="GO:0030420">
    <property type="term" value="P:establishment of competence for transformation"/>
    <property type="evidence" value="ECO:0007669"/>
    <property type="project" value="InterPro"/>
</dbReference>
<dbReference type="Proteomes" id="UP000501868">
    <property type="component" value="Chromosome"/>
</dbReference>
<feature type="compositionally biased region" description="Basic and acidic residues" evidence="1">
    <location>
        <begin position="179"/>
        <end position="194"/>
    </location>
</feature>
<reference evidence="2 3" key="2">
    <citation type="submission" date="2020-04" db="EMBL/GenBank/DDBJ databases">
        <authorList>
            <person name="Fomenkov A."/>
            <person name="Anton B.P."/>
            <person name="Roberts R.J."/>
        </authorList>
    </citation>
    <scope>NUCLEOTIDE SEQUENCE [LARGE SCALE GENOMIC DNA]</scope>
    <source>
        <strain evidence="2 3">S2</strain>
    </source>
</reference>
<evidence type="ECO:0000313" key="2">
    <source>
        <dbReference type="EMBL" id="QIZ07058.1"/>
    </source>
</evidence>
<protein>
    <submittedName>
        <fullName evidence="2">Transcriptional regulator</fullName>
    </submittedName>
</protein>
<dbReference type="InterPro" id="IPR010461">
    <property type="entry name" value="ComK"/>
</dbReference>
<dbReference type="EMBL" id="CP051128">
    <property type="protein sequence ID" value="QIZ07058.1"/>
    <property type="molecule type" value="Genomic_DNA"/>
</dbReference>
<evidence type="ECO:0000256" key="1">
    <source>
        <dbReference type="SAM" id="MobiDB-lite"/>
    </source>
</evidence>
<evidence type="ECO:0000313" key="3">
    <source>
        <dbReference type="Proteomes" id="UP000501868"/>
    </source>
</evidence>
<proteinExistence type="predicted"/>
<gene>
    <name evidence="2" type="ORF">HFZ78_10375</name>
</gene>
<feature type="region of interest" description="Disordered" evidence="1">
    <location>
        <begin position="168"/>
        <end position="194"/>
    </location>
</feature>
<reference evidence="2 3" key="1">
    <citation type="submission" date="2020-04" db="EMBL/GenBank/DDBJ databases">
        <title>Genome-Wide Identification of 5-Methylcytosine Sites in Bacterial Genomes By High-Throughput Sequencing of MspJI Restriction Fragments.</title>
        <authorList>
            <person name="Wu V."/>
        </authorList>
    </citation>
    <scope>NUCLEOTIDE SEQUENCE [LARGE SCALE GENOMIC DNA]</scope>
    <source>
        <strain evidence="2 3">S2</strain>
    </source>
</reference>
<dbReference type="AlphaFoldDB" id="A0A6H1P0M2"/>
<accession>A0A6H1P0M2</accession>
<sequence length="194" mass="22588">MNGLKHPQIEEYEINTWTMFVEPVTYGGKIYSRAVELEDEFLSPFKPLDIIKKGCVYFGVDYESRKKGTRQLIGYSRKIPIVIEPTNHIYFFPTVSPLTPECIWISLEHVECYRRVSSKKTMIIFRNKQSHIFPVPIGTIEGQMLRTSLLKTKLLQRIESNGRKLFYQPNGPQSLNALERSREYDADSHSKDPK</sequence>
<dbReference type="Pfam" id="PF06338">
    <property type="entry name" value="ComK"/>
    <property type="match status" value="1"/>
</dbReference>